<accession>A0A077NVZ2</accession>
<sequence length="62" mass="7108">MAVLSLLKIPMVILFGYVLCISLEQGVIKPQIFKTFPLEQVVEVNPCEVFHLYFGEYKCEKA</sequence>
<name>A0A077NVZ2_XENBV</name>
<protein>
    <submittedName>
        <fullName evidence="1">Uncharacterized protein</fullName>
    </submittedName>
</protein>
<comment type="caution">
    <text evidence="1">The sequence shown here is derived from an EMBL/GenBank/DDBJ whole genome shotgun (WGS) entry which is preliminary data.</text>
</comment>
<dbReference type="HOGENOM" id="CLU_2903325_0_0_6"/>
<reference evidence="1" key="1">
    <citation type="submission" date="2013-07" db="EMBL/GenBank/DDBJ databases">
        <title>Sub-species coevolution in mutualistic symbiosis.</title>
        <authorList>
            <person name="Murfin K."/>
            <person name="Klassen J."/>
            <person name="Lee M."/>
            <person name="Forst S."/>
            <person name="Stock P."/>
            <person name="Goodrich-Blair H."/>
        </authorList>
    </citation>
    <scope>NUCLEOTIDE SEQUENCE [LARGE SCALE GENOMIC DNA]</scope>
    <source>
        <strain evidence="1">Feltiae Moldova</strain>
    </source>
</reference>
<proteinExistence type="predicted"/>
<gene>
    <name evidence="1" type="ORF">XBFM1_530007</name>
</gene>
<organism evidence="1">
    <name type="scientific">Xenorhabdus bovienii str. feltiae Moldova</name>
    <dbReference type="NCBI Taxonomy" id="1398200"/>
    <lineage>
        <taxon>Bacteria</taxon>
        <taxon>Pseudomonadati</taxon>
        <taxon>Pseudomonadota</taxon>
        <taxon>Gammaproteobacteria</taxon>
        <taxon>Enterobacterales</taxon>
        <taxon>Morganellaceae</taxon>
        <taxon>Xenorhabdus</taxon>
    </lineage>
</organism>
<dbReference type="EMBL" id="CBSV010000225">
    <property type="protein sequence ID" value="CDH03070.1"/>
    <property type="molecule type" value="Genomic_DNA"/>
</dbReference>
<dbReference type="Proteomes" id="UP000028487">
    <property type="component" value="Unassembled WGS sequence"/>
</dbReference>
<dbReference type="AlphaFoldDB" id="A0A077NVZ2"/>
<evidence type="ECO:0000313" key="1">
    <source>
        <dbReference type="EMBL" id="CDH03070.1"/>
    </source>
</evidence>